<evidence type="ECO:0000256" key="1">
    <source>
        <dbReference type="ARBA" id="ARBA00004496"/>
    </source>
</evidence>
<gene>
    <name evidence="13" type="primary">LOC106816171</name>
</gene>
<dbReference type="InterPro" id="IPR001247">
    <property type="entry name" value="ExoRNase_PH_dom1"/>
</dbReference>
<evidence type="ECO:0000256" key="6">
    <source>
        <dbReference type="ARBA" id="ARBA00022835"/>
    </source>
</evidence>
<keyword evidence="12" id="KW-1185">Reference proteome</keyword>
<dbReference type="Pfam" id="PF03725">
    <property type="entry name" value="RNase_PH_C"/>
    <property type="match status" value="1"/>
</dbReference>
<dbReference type="Pfam" id="PF01138">
    <property type="entry name" value="RNase_PH"/>
    <property type="match status" value="1"/>
</dbReference>
<dbReference type="InterPro" id="IPR050590">
    <property type="entry name" value="Exosome_comp_Rrp42_subfam"/>
</dbReference>
<evidence type="ECO:0000313" key="12">
    <source>
        <dbReference type="Proteomes" id="UP000695022"/>
    </source>
</evidence>
<evidence type="ECO:0000256" key="4">
    <source>
        <dbReference type="ARBA" id="ARBA00022490"/>
    </source>
</evidence>
<keyword evidence="7" id="KW-0694">RNA-binding</keyword>
<dbReference type="PANTHER" id="PTHR11097">
    <property type="entry name" value="EXOSOME COMPLEX EXONUCLEASE RIBOSOMAL RNA PROCESSING PROTEIN"/>
    <property type="match status" value="1"/>
</dbReference>
<sequence>MADVFKKVEPAEYYRRHLTHDARPDGRQLLAFRDVVVSVGTIGTADGSALVRLGGGGTTVVCGVKAELASPRPDTPARGYVVPNVELPALCAATLRPGPPTALAQTLSQAMADLIENSGCVDAGALCVSPGRLVWALHVDAVCLAHNGNLADACAAAVVAALRDTTLPAITIDDETGRVRVDSGRERAPVAASAFPVAASFAKFDNDILFADPTAEEEALATATVTVATLEDGSLCLLHKAGGSAMTEKELQQCVDRAQVRGAELRHLVNKVAASKEC</sequence>
<evidence type="ECO:0000256" key="7">
    <source>
        <dbReference type="ARBA" id="ARBA00022884"/>
    </source>
</evidence>
<dbReference type="SUPFAM" id="SSF55666">
    <property type="entry name" value="Ribonuclease PH domain 2-like"/>
    <property type="match status" value="1"/>
</dbReference>
<dbReference type="InterPro" id="IPR020568">
    <property type="entry name" value="Ribosomal_Su5_D2-typ_SF"/>
</dbReference>
<reference evidence="13" key="1">
    <citation type="submission" date="2025-08" db="UniProtKB">
        <authorList>
            <consortium name="RefSeq"/>
        </authorList>
    </citation>
    <scope>IDENTIFICATION</scope>
</reference>
<dbReference type="GeneID" id="106816171"/>
<feature type="domain" description="Exoribonuclease phosphorolytic" evidence="10">
    <location>
        <begin position="32"/>
        <end position="168"/>
    </location>
</feature>
<feature type="domain" description="Exoribonuclease phosphorolytic" evidence="11">
    <location>
        <begin position="195"/>
        <end position="259"/>
    </location>
</feature>
<evidence type="ECO:0000256" key="3">
    <source>
        <dbReference type="ARBA" id="ARBA00006678"/>
    </source>
</evidence>
<comment type="similarity">
    <text evidence="3">Belongs to the RNase PH family.</text>
</comment>
<proteinExistence type="inferred from homology"/>
<dbReference type="PANTHER" id="PTHR11097:SF9">
    <property type="entry name" value="EXOSOME COMPLEX COMPONENT RRP43"/>
    <property type="match status" value="1"/>
</dbReference>
<evidence type="ECO:0000256" key="8">
    <source>
        <dbReference type="ARBA" id="ARBA00023242"/>
    </source>
</evidence>
<name>A0ABM1EVJ3_PRICU</name>
<dbReference type="CDD" id="cd11369">
    <property type="entry name" value="RNase_PH_RRP43"/>
    <property type="match status" value="1"/>
</dbReference>
<evidence type="ECO:0000259" key="11">
    <source>
        <dbReference type="Pfam" id="PF03725"/>
    </source>
</evidence>
<dbReference type="InterPro" id="IPR015847">
    <property type="entry name" value="ExoRNase_PH_dom2"/>
</dbReference>
<keyword evidence="5" id="KW-0698">rRNA processing</keyword>
<evidence type="ECO:0000256" key="2">
    <source>
        <dbReference type="ARBA" id="ARBA00004604"/>
    </source>
</evidence>
<accession>A0ABM1EVJ3</accession>
<evidence type="ECO:0000256" key="9">
    <source>
        <dbReference type="ARBA" id="ARBA00030617"/>
    </source>
</evidence>
<dbReference type="Proteomes" id="UP000695022">
    <property type="component" value="Unplaced"/>
</dbReference>
<evidence type="ECO:0000256" key="5">
    <source>
        <dbReference type="ARBA" id="ARBA00022552"/>
    </source>
</evidence>
<dbReference type="Gene3D" id="3.30.230.70">
    <property type="entry name" value="GHMP Kinase, N-terminal domain"/>
    <property type="match status" value="1"/>
</dbReference>
<comment type="subcellular location">
    <subcellularLocation>
        <location evidence="1">Cytoplasm</location>
    </subcellularLocation>
    <subcellularLocation>
        <location evidence="2">Nucleus</location>
        <location evidence="2">Nucleolus</location>
    </subcellularLocation>
</comment>
<organism evidence="12 13">
    <name type="scientific">Priapulus caudatus</name>
    <name type="common">Priapulid worm</name>
    <dbReference type="NCBI Taxonomy" id="37621"/>
    <lineage>
        <taxon>Eukaryota</taxon>
        <taxon>Metazoa</taxon>
        <taxon>Ecdysozoa</taxon>
        <taxon>Scalidophora</taxon>
        <taxon>Priapulida</taxon>
        <taxon>Priapulimorpha</taxon>
        <taxon>Priapulimorphida</taxon>
        <taxon>Priapulidae</taxon>
        <taxon>Priapulus</taxon>
    </lineage>
</organism>
<evidence type="ECO:0000259" key="10">
    <source>
        <dbReference type="Pfam" id="PF01138"/>
    </source>
</evidence>
<dbReference type="RefSeq" id="XP_014676214.1">
    <property type="nucleotide sequence ID" value="XM_014820728.1"/>
</dbReference>
<dbReference type="InterPro" id="IPR027408">
    <property type="entry name" value="PNPase/RNase_PH_dom_sf"/>
</dbReference>
<evidence type="ECO:0000313" key="13">
    <source>
        <dbReference type="RefSeq" id="XP_014676214.1"/>
    </source>
</evidence>
<dbReference type="SUPFAM" id="SSF54211">
    <property type="entry name" value="Ribosomal protein S5 domain 2-like"/>
    <property type="match status" value="1"/>
</dbReference>
<keyword evidence="4" id="KW-0963">Cytoplasm</keyword>
<keyword evidence="6" id="KW-0271">Exosome</keyword>
<dbReference type="InterPro" id="IPR036345">
    <property type="entry name" value="ExoRNase_PH_dom2_sf"/>
</dbReference>
<keyword evidence="8" id="KW-0539">Nucleus</keyword>
<protein>
    <recommendedName>
        <fullName evidence="9">Ribosomal RNA-processing protein 43</fullName>
    </recommendedName>
</protein>
<dbReference type="InterPro" id="IPR033196">
    <property type="entry name" value="Rrp43"/>
</dbReference>